<accession>A0A547PKH2</accession>
<dbReference type="PROSITE" id="PS00330">
    <property type="entry name" value="HEMOLYSIN_CALCIUM"/>
    <property type="match status" value="4"/>
</dbReference>
<dbReference type="EMBL" id="VFSV01000069">
    <property type="protein sequence ID" value="TRD14611.1"/>
    <property type="molecule type" value="Genomic_DNA"/>
</dbReference>
<feature type="non-terminal residue" evidence="3">
    <location>
        <position position="1"/>
    </location>
</feature>
<dbReference type="SUPFAM" id="SSF51120">
    <property type="entry name" value="beta-Roll"/>
    <property type="match status" value="2"/>
</dbReference>
<evidence type="ECO:0000313" key="4">
    <source>
        <dbReference type="Proteomes" id="UP000318590"/>
    </source>
</evidence>
<protein>
    <submittedName>
        <fullName evidence="3">Calcium-binding protein</fullName>
    </submittedName>
</protein>
<comment type="caution">
    <text evidence="3">The sequence shown here is derived from an EMBL/GenBank/DDBJ whole genome shotgun (WGS) entry which is preliminary data.</text>
</comment>
<dbReference type="GO" id="GO:0005576">
    <property type="term" value="C:extracellular region"/>
    <property type="evidence" value="ECO:0007669"/>
    <property type="project" value="UniProtKB-SubCell"/>
</dbReference>
<sequence>MIGYGGHDTLYGGAGNDQLWGSDGNDLLNGGIGADTILGGNGNDTLVMDSFGDRLSGGAGIDVVQTFVGINLTDGVQALDTSIENVALLGSGNIDAIGNHLDNVLSGNVGSNVLSGYSGHDRLNGNAGNDRLFGGAGNDLLNGGIGSDTFVFALNYDRDTVVDFEDNIDTLRLAKLGVNNFSEVQTYATQVNGDVMFDFGSGDTLTIRNITLNALADDMIFV</sequence>
<dbReference type="Pfam" id="PF00353">
    <property type="entry name" value="HemolysinCabind"/>
    <property type="match status" value="3"/>
</dbReference>
<dbReference type="Proteomes" id="UP000318590">
    <property type="component" value="Unassembled WGS sequence"/>
</dbReference>
<dbReference type="InterPro" id="IPR011049">
    <property type="entry name" value="Serralysin-like_metalloprot_C"/>
</dbReference>
<gene>
    <name evidence="3" type="ORF">FEV53_18685</name>
</gene>
<dbReference type="AlphaFoldDB" id="A0A547PKH2"/>
<dbReference type="OrthoDB" id="9809583at2"/>
<name>A0A547PKH2_9RHOB</name>
<proteinExistence type="predicted"/>
<dbReference type="Gene3D" id="2.150.10.10">
    <property type="entry name" value="Serralysin-like metalloprotease, C-terminal"/>
    <property type="match status" value="2"/>
</dbReference>
<evidence type="ECO:0000256" key="2">
    <source>
        <dbReference type="ARBA" id="ARBA00022525"/>
    </source>
</evidence>
<dbReference type="GO" id="GO:0005509">
    <property type="term" value="F:calcium ion binding"/>
    <property type="evidence" value="ECO:0007669"/>
    <property type="project" value="InterPro"/>
</dbReference>
<evidence type="ECO:0000313" key="3">
    <source>
        <dbReference type="EMBL" id="TRD14611.1"/>
    </source>
</evidence>
<evidence type="ECO:0000256" key="1">
    <source>
        <dbReference type="ARBA" id="ARBA00004613"/>
    </source>
</evidence>
<dbReference type="PANTHER" id="PTHR38340:SF1">
    <property type="entry name" value="S-LAYER PROTEIN"/>
    <property type="match status" value="1"/>
</dbReference>
<organism evidence="3 4">
    <name type="scientific">Palleronia caenipelagi</name>
    <dbReference type="NCBI Taxonomy" id="2489174"/>
    <lineage>
        <taxon>Bacteria</taxon>
        <taxon>Pseudomonadati</taxon>
        <taxon>Pseudomonadota</taxon>
        <taxon>Alphaproteobacteria</taxon>
        <taxon>Rhodobacterales</taxon>
        <taxon>Roseobacteraceae</taxon>
        <taxon>Palleronia</taxon>
    </lineage>
</organism>
<dbReference type="PANTHER" id="PTHR38340">
    <property type="entry name" value="S-LAYER PROTEIN"/>
    <property type="match status" value="1"/>
</dbReference>
<dbReference type="InterPro" id="IPR018511">
    <property type="entry name" value="Hemolysin-typ_Ca-bd_CS"/>
</dbReference>
<keyword evidence="2" id="KW-0964">Secreted</keyword>
<keyword evidence="4" id="KW-1185">Reference proteome</keyword>
<dbReference type="RefSeq" id="WP_142836214.1">
    <property type="nucleotide sequence ID" value="NZ_VFSV01000069.1"/>
</dbReference>
<reference evidence="3 4" key="1">
    <citation type="submission" date="2019-06" db="EMBL/GenBank/DDBJ databases">
        <title>Paenimaribius caenipelagi gen. nov., sp. nov., isolated from a tidal flat.</title>
        <authorList>
            <person name="Yoon J.-H."/>
        </authorList>
    </citation>
    <scope>NUCLEOTIDE SEQUENCE [LARGE SCALE GENOMIC DNA]</scope>
    <source>
        <strain evidence="3 4">JBTF-M29</strain>
    </source>
</reference>
<dbReference type="InterPro" id="IPR001343">
    <property type="entry name" value="Hemolysn_Ca-bd"/>
</dbReference>
<dbReference type="PRINTS" id="PR00313">
    <property type="entry name" value="CABNDNGRPT"/>
</dbReference>
<dbReference type="InterPro" id="IPR050557">
    <property type="entry name" value="RTX_toxin/Mannuronan_C5-epim"/>
</dbReference>
<comment type="subcellular location">
    <subcellularLocation>
        <location evidence="1">Secreted</location>
    </subcellularLocation>
</comment>